<dbReference type="PANTHER" id="PTHR12534:SF0">
    <property type="entry name" value="SMALL RIBOSOMAL SUBUNIT PROTEIN US2M"/>
    <property type="match status" value="1"/>
</dbReference>
<dbReference type="Pfam" id="PF00318">
    <property type="entry name" value="Ribosomal_S2"/>
    <property type="match status" value="1"/>
</dbReference>
<keyword evidence="3" id="KW-0687">Ribonucleoprotein</keyword>
<dbReference type="GO" id="GO:0022627">
    <property type="term" value="C:cytosolic small ribosomal subunit"/>
    <property type="evidence" value="ECO:0007669"/>
    <property type="project" value="TreeGrafter"/>
</dbReference>
<dbReference type="Proteomes" id="UP000230778">
    <property type="component" value="Unassembled WGS sequence"/>
</dbReference>
<dbReference type="CDD" id="cd01425">
    <property type="entry name" value="RPS2"/>
    <property type="match status" value="1"/>
</dbReference>
<dbReference type="Gene3D" id="3.40.50.10490">
    <property type="entry name" value="Glucose-6-phosphate isomerase like protein, domain 1"/>
    <property type="match status" value="1"/>
</dbReference>
<sequence length="139" mass="15860">MDISIKDLLEMGLYFGHQSKQFDPRMTPYIFGKRSGIYIIDLEKTVEKLKEACQFIKALAAEGKKILFVGTKKQAREAVISAAKRCSMPYASCRWLGGTLTNWETIRSRIGRLEEIENLEKSGHFSLITKKEVSLLLKE</sequence>
<evidence type="ECO:0000313" key="7">
    <source>
        <dbReference type="Proteomes" id="UP000230778"/>
    </source>
</evidence>
<dbReference type="SUPFAM" id="SSF52313">
    <property type="entry name" value="Ribosomal protein S2"/>
    <property type="match status" value="1"/>
</dbReference>
<keyword evidence="2 6" id="KW-0689">Ribosomal protein</keyword>
<evidence type="ECO:0000256" key="2">
    <source>
        <dbReference type="ARBA" id="ARBA00022980"/>
    </source>
</evidence>
<dbReference type="PANTHER" id="PTHR12534">
    <property type="entry name" value="30S RIBOSOMAL PROTEIN S2 PROKARYOTIC AND ORGANELLAR"/>
    <property type="match status" value="1"/>
</dbReference>
<dbReference type="InterPro" id="IPR023591">
    <property type="entry name" value="Ribosomal_uS2_flav_dom_sf"/>
</dbReference>
<proteinExistence type="inferred from homology"/>
<evidence type="ECO:0000256" key="4">
    <source>
        <dbReference type="ARBA" id="ARBA00035256"/>
    </source>
</evidence>
<dbReference type="GO" id="GO:0006412">
    <property type="term" value="P:translation"/>
    <property type="evidence" value="ECO:0007669"/>
    <property type="project" value="InterPro"/>
</dbReference>
<dbReference type="AlphaFoldDB" id="A0A2H0FIV0"/>
<protein>
    <recommendedName>
        <fullName evidence="4">Small ribosomal subunit protein uS2</fullName>
    </recommendedName>
    <alternativeName>
        <fullName evidence="5">30S ribosomal protein S2</fullName>
    </alternativeName>
</protein>
<organism evidence="6 7">
    <name type="scientific">Candidatus Nealsonbacteria bacterium CG18_big_fil_WC_8_21_14_2_50_37_10</name>
    <dbReference type="NCBI Taxonomy" id="1974717"/>
    <lineage>
        <taxon>Bacteria</taxon>
        <taxon>Candidatus Nealsoniibacteriota</taxon>
    </lineage>
</organism>
<name>A0A2H0FIV0_9BACT</name>
<dbReference type="Gene3D" id="1.10.287.610">
    <property type="entry name" value="Helix hairpin bin"/>
    <property type="match status" value="1"/>
</dbReference>
<evidence type="ECO:0000256" key="3">
    <source>
        <dbReference type="ARBA" id="ARBA00023274"/>
    </source>
</evidence>
<dbReference type="HAMAP" id="MF_00291_B">
    <property type="entry name" value="Ribosomal_uS2_B"/>
    <property type="match status" value="1"/>
</dbReference>
<accession>A0A2H0FIV0</accession>
<dbReference type="EMBL" id="PCUC01000100">
    <property type="protein sequence ID" value="PIQ06624.1"/>
    <property type="molecule type" value="Genomic_DNA"/>
</dbReference>
<comment type="similarity">
    <text evidence="1">Belongs to the universal ribosomal protein uS2 family.</text>
</comment>
<dbReference type="InterPro" id="IPR001865">
    <property type="entry name" value="Ribosomal_uS2"/>
</dbReference>
<evidence type="ECO:0000313" key="6">
    <source>
        <dbReference type="EMBL" id="PIQ06624.1"/>
    </source>
</evidence>
<dbReference type="InterPro" id="IPR005706">
    <property type="entry name" value="Ribosomal_uS2_bac/mit/plastid"/>
</dbReference>
<reference evidence="6 7" key="1">
    <citation type="submission" date="2017-09" db="EMBL/GenBank/DDBJ databases">
        <title>Depth-based differentiation of microbial function through sediment-hosted aquifers and enrichment of novel symbionts in the deep terrestrial subsurface.</title>
        <authorList>
            <person name="Probst A.J."/>
            <person name="Ladd B."/>
            <person name="Jarett J.K."/>
            <person name="Geller-Mcgrath D.E."/>
            <person name="Sieber C.M."/>
            <person name="Emerson J.B."/>
            <person name="Anantharaman K."/>
            <person name="Thomas B.C."/>
            <person name="Malmstrom R."/>
            <person name="Stieglmeier M."/>
            <person name="Klingl A."/>
            <person name="Woyke T."/>
            <person name="Ryan C.M."/>
            <person name="Banfield J.F."/>
        </authorList>
    </citation>
    <scope>NUCLEOTIDE SEQUENCE [LARGE SCALE GENOMIC DNA]</scope>
    <source>
        <strain evidence="6">CG18_big_fil_WC_8_21_14_2_50_37_10</strain>
    </source>
</reference>
<comment type="caution">
    <text evidence="6">The sequence shown here is derived from an EMBL/GenBank/DDBJ whole genome shotgun (WGS) entry which is preliminary data.</text>
</comment>
<feature type="non-terminal residue" evidence="6">
    <location>
        <position position="139"/>
    </location>
</feature>
<dbReference type="GO" id="GO:0003735">
    <property type="term" value="F:structural constituent of ribosome"/>
    <property type="evidence" value="ECO:0007669"/>
    <property type="project" value="InterPro"/>
</dbReference>
<evidence type="ECO:0000256" key="1">
    <source>
        <dbReference type="ARBA" id="ARBA00006242"/>
    </source>
</evidence>
<gene>
    <name evidence="6" type="primary">rpsB</name>
    <name evidence="6" type="ORF">COW72_01795</name>
</gene>
<dbReference type="PRINTS" id="PR00395">
    <property type="entry name" value="RIBOSOMALS2"/>
</dbReference>
<dbReference type="NCBIfam" id="TIGR01011">
    <property type="entry name" value="rpsB_bact"/>
    <property type="match status" value="1"/>
</dbReference>
<evidence type="ECO:0000256" key="5">
    <source>
        <dbReference type="ARBA" id="ARBA00035518"/>
    </source>
</evidence>